<dbReference type="Proteomes" id="UP000035680">
    <property type="component" value="Unassembled WGS sequence"/>
</dbReference>
<protein>
    <submittedName>
        <fullName evidence="3">Novel protein (inferred by orthology to a zebrafish protein)</fullName>
    </submittedName>
</protein>
<dbReference type="Gene3D" id="3.30.70.120">
    <property type="match status" value="1"/>
</dbReference>
<dbReference type="InterPro" id="IPR011322">
    <property type="entry name" value="N-reg_PII-like_a/b"/>
</dbReference>
<evidence type="ECO:0000313" key="3">
    <source>
        <dbReference type="WBParaSite" id="SVE_1742300.1"/>
    </source>
</evidence>
<comment type="similarity">
    <text evidence="1">Belongs to the CutA family.</text>
</comment>
<evidence type="ECO:0000313" key="2">
    <source>
        <dbReference type="Proteomes" id="UP000035680"/>
    </source>
</evidence>
<dbReference type="GO" id="GO:0005507">
    <property type="term" value="F:copper ion binding"/>
    <property type="evidence" value="ECO:0007669"/>
    <property type="project" value="TreeGrafter"/>
</dbReference>
<dbReference type="AlphaFoldDB" id="A0A0K0FY97"/>
<reference evidence="3" key="2">
    <citation type="submission" date="2015-08" db="UniProtKB">
        <authorList>
            <consortium name="WormBaseParasite"/>
        </authorList>
    </citation>
    <scope>IDENTIFICATION</scope>
</reference>
<dbReference type="InterPro" id="IPR004323">
    <property type="entry name" value="Ion_tolerance_CutA"/>
</dbReference>
<name>A0A0K0FY97_STRVS</name>
<dbReference type="PANTHER" id="PTHR23419:SF8">
    <property type="entry name" value="FI09726P"/>
    <property type="match status" value="1"/>
</dbReference>
<dbReference type="PANTHER" id="PTHR23419">
    <property type="entry name" value="DIVALENT CATION TOLERANCE CUTA-RELATED"/>
    <property type="match status" value="1"/>
</dbReference>
<dbReference type="STRING" id="75913.A0A0K0FY97"/>
<accession>A0A0K0FY97</accession>
<proteinExistence type="inferred from homology"/>
<dbReference type="WBParaSite" id="SVE_1742300.1">
    <property type="protein sequence ID" value="SVE_1742300.1"/>
    <property type="gene ID" value="SVE_1742300"/>
</dbReference>
<dbReference type="SUPFAM" id="SSF54913">
    <property type="entry name" value="GlnB-like"/>
    <property type="match status" value="1"/>
</dbReference>
<organism evidence="2 3">
    <name type="scientific">Strongyloides venezuelensis</name>
    <name type="common">Threadworm</name>
    <dbReference type="NCBI Taxonomy" id="75913"/>
    <lineage>
        <taxon>Eukaryota</taxon>
        <taxon>Metazoa</taxon>
        <taxon>Ecdysozoa</taxon>
        <taxon>Nematoda</taxon>
        <taxon>Chromadorea</taxon>
        <taxon>Rhabditida</taxon>
        <taxon>Tylenchina</taxon>
        <taxon>Panagrolaimomorpha</taxon>
        <taxon>Strongyloidoidea</taxon>
        <taxon>Strongyloididae</taxon>
        <taxon>Strongyloides</taxon>
    </lineage>
</organism>
<evidence type="ECO:0000256" key="1">
    <source>
        <dbReference type="ARBA" id="ARBA00010169"/>
    </source>
</evidence>
<dbReference type="InterPro" id="IPR015867">
    <property type="entry name" value="N-reg_PII/ATP_PRibTrfase_C"/>
</dbReference>
<reference evidence="2" key="1">
    <citation type="submission" date="2014-07" db="EMBL/GenBank/DDBJ databases">
        <authorList>
            <person name="Martin A.A"/>
            <person name="De Silva N."/>
        </authorList>
    </citation>
    <scope>NUCLEOTIDE SEQUENCE</scope>
</reference>
<keyword evidence="2" id="KW-1185">Reference proteome</keyword>
<sequence>MASKYSLRLGNAFSVVYVTVPKMEIAKTIARSVVEEKLAACVNIVPGITSIYSWKGNIEVDQEFLLIIKTKKNLLDELKSQIIKDHPYDVPEFIALPIEEGSDPYLQWINNQTKNI</sequence>
<dbReference type="Pfam" id="PF03091">
    <property type="entry name" value="CutA1"/>
    <property type="match status" value="1"/>
</dbReference>
<dbReference type="GO" id="GO:0010038">
    <property type="term" value="P:response to metal ion"/>
    <property type="evidence" value="ECO:0007669"/>
    <property type="project" value="InterPro"/>
</dbReference>